<protein>
    <submittedName>
        <fullName evidence="2">Uncharacterized protein</fullName>
    </submittedName>
</protein>
<sequence length="58" mass="6354">MEGLFDMSEADDKSSDEEKKESLVQSEMTAQVAVPEAENVEKADKPTIVLPVAHQYSA</sequence>
<accession>N0B3C6</accession>
<feature type="region of interest" description="Disordered" evidence="1">
    <location>
        <begin position="1"/>
        <end position="39"/>
    </location>
</feature>
<dbReference type="STRING" id="670307.HYPDE_25188"/>
<reference evidence="2 3" key="1">
    <citation type="journal article" date="2013" name="Genome Announc.">
        <title>Genome sequences for three denitrifying bacterial strains isolated from a uranium- and nitrate-contaminated subsurface environment.</title>
        <authorList>
            <person name="Venkatramanan R."/>
            <person name="Prakash O."/>
            <person name="Woyke T."/>
            <person name="Chain P."/>
            <person name="Goodwin L.A."/>
            <person name="Watson D."/>
            <person name="Brooks S."/>
            <person name="Kostka J.E."/>
            <person name="Green S.J."/>
        </authorList>
    </citation>
    <scope>NUCLEOTIDE SEQUENCE [LARGE SCALE GENOMIC DNA]</scope>
    <source>
        <strain evidence="2 3">1NES1</strain>
    </source>
</reference>
<name>N0B3C6_9HYPH</name>
<dbReference type="AlphaFoldDB" id="N0B3C6"/>
<dbReference type="EMBL" id="CP005587">
    <property type="protein sequence ID" value="AGK56722.1"/>
    <property type="molecule type" value="Genomic_DNA"/>
</dbReference>
<evidence type="ECO:0000313" key="3">
    <source>
        <dbReference type="Proteomes" id="UP000005952"/>
    </source>
</evidence>
<feature type="compositionally biased region" description="Basic and acidic residues" evidence="1">
    <location>
        <begin position="10"/>
        <end position="22"/>
    </location>
</feature>
<organism evidence="2 3">
    <name type="scientific">Hyphomicrobium denitrificans 1NES1</name>
    <dbReference type="NCBI Taxonomy" id="670307"/>
    <lineage>
        <taxon>Bacteria</taxon>
        <taxon>Pseudomonadati</taxon>
        <taxon>Pseudomonadota</taxon>
        <taxon>Alphaproteobacteria</taxon>
        <taxon>Hyphomicrobiales</taxon>
        <taxon>Hyphomicrobiaceae</taxon>
        <taxon>Hyphomicrobium</taxon>
    </lineage>
</organism>
<evidence type="ECO:0000256" key="1">
    <source>
        <dbReference type="SAM" id="MobiDB-lite"/>
    </source>
</evidence>
<evidence type="ECO:0000313" key="2">
    <source>
        <dbReference type="EMBL" id="AGK56722.1"/>
    </source>
</evidence>
<dbReference type="HOGENOM" id="CLU_3080691_0_0_5"/>
<proteinExistence type="predicted"/>
<dbReference type="Proteomes" id="UP000005952">
    <property type="component" value="Chromosome"/>
</dbReference>
<gene>
    <name evidence="2" type="ORF">HYPDE_25188</name>
</gene>
<keyword evidence="3" id="KW-1185">Reference proteome</keyword>
<dbReference type="KEGG" id="hdt:HYPDE_25188"/>